<evidence type="ECO:0000313" key="1">
    <source>
        <dbReference type="EMBL" id="KAI4329066.1"/>
    </source>
</evidence>
<accession>A0ACB9MZH2</accession>
<gene>
    <name evidence="1" type="ORF">L6164_021368</name>
</gene>
<dbReference type="Proteomes" id="UP000828941">
    <property type="component" value="Chromosome 8"/>
</dbReference>
<name>A0ACB9MZH2_BAUVA</name>
<sequence length="616" mass="69479">MEPPENAGLAFETAEKIVFRWDSTASEEAREKMIFEGDRHEVDRYLQAVDEIQRSMSSTSISDDQDKVISAIQIAMARLEDEFRNILITHICPIETDSLTDPSSSIHSASVAGGAEEVEDANGEEEDDASLSKEDGLLRFDSGASSASASYRSASSIREIDLIPSDAIYDLRSIAERMISSGYLRECIQVYGSVRKSAVDASFRRLGIEKLSIGDVQRLEWEQLETKIRRWIRAARVCIRTLFASEKKLCEQIFDGLGTAIDDACFMETVKGPAIQLFNFAEAISISRRSPEKLFKILDLHDALMDLIPDIDIVFDSKSSESIRIQAAEILSRLAEAARGILSEFENAVLREPSKVPVPGGTIHPLTRYVMNYISLISDYKQTLNELIVSKPSTGSRYSGDPSTPDMDFAELEGKTPLAIHLIWIIVILQFNLEGKSKPYKDASLAHLFIMNNVHYIVQKVKGSPELREMIGDDYLKKLTGKFRQAATSYQRATWVRVLYCLRDEGLHMSGGFSSGVSKSALRERFKSFNAMFEEVHRTQATWLIPDSQLREELRISISEKLLPAYRSFLGRFRGHIESGRHPENYIKYSVDDLETAVLDFFEGYPVSQQLRRRSQ</sequence>
<organism evidence="1 2">
    <name type="scientific">Bauhinia variegata</name>
    <name type="common">Purple orchid tree</name>
    <name type="synonym">Phanera variegata</name>
    <dbReference type="NCBI Taxonomy" id="167791"/>
    <lineage>
        <taxon>Eukaryota</taxon>
        <taxon>Viridiplantae</taxon>
        <taxon>Streptophyta</taxon>
        <taxon>Embryophyta</taxon>
        <taxon>Tracheophyta</taxon>
        <taxon>Spermatophyta</taxon>
        <taxon>Magnoliopsida</taxon>
        <taxon>eudicotyledons</taxon>
        <taxon>Gunneridae</taxon>
        <taxon>Pentapetalae</taxon>
        <taxon>rosids</taxon>
        <taxon>fabids</taxon>
        <taxon>Fabales</taxon>
        <taxon>Fabaceae</taxon>
        <taxon>Cercidoideae</taxon>
        <taxon>Cercideae</taxon>
        <taxon>Bauhiniinae</taxon>
        <taxon>Bauhinia</taxon>
    </lineage>
</organism>
<protein>
    <submittedName>
        <fullName evidence="1">Uncharacterized protein</fullName>
    </submittedName>
</protein>
<reference evidence="1 2" key="1">
    <citation type="journal article" date="2022" name="DNA Res.">
        <title>Chromosomal-level genome assembly of the orchid tree Bauhinia variegata (Leguminosae; Cercidoideae) supports the allotetraploid origin hypothesis of Bauhinia.</title>
        <authorList>
            <person name="Zhong Y."/>
            <person name="Chen Y."/>
            <person name="Zheng D."/>
            <person name="Pang J."/>
            <person name="Liu Y."/>
            <person name="Luo S."/>
            <person name="Meng S."/>
            <person name="Qian L."/>
            <person name="Wei D."/>
            <person name="Dai S."/>
            <person name="Zhou R."/>
        </authorList>
    </citation>
    <scope>NUCLEOTIDE SEQUENCE [LARGE SCALE GENOMIC DNA]</scope>
    <source>
        <strain evidence="1">BV-YZ2020</strain>
    </source>
</reference>
<proteinExistence type="predicted"/>
<comment type="caution">
    <text evidence="1">The sequence shown here is derived from an EMBL/GenBank/DDBJ whole genome shotgun (WGS) entry which is preliminary data.</text>
</comment>
<dbReference type="EMBL" id="CM039433">
    <property type="protein sequence ID" value="KAI4329066.1"/>
    <property type="molecule type" value="Genomic_DNA"/>
</dbReference>
<evidence type="ECO:0000313" key="2">
    <source>
        <dbReference type="Proteomes" id="UP000828941"/>
    </source>
</evidence>
<keyword evidence="2" id="KW-1185">Reference proteome</keyword>